<reference evidence="1 2" key="1">
    <citation type="submission" date="2016-01" db="EMBL/GenBank/DDBJ databases">
        <title>Draft genome sequence of Clavibacter michiganensis subsp. tessellarius DOAB 609.</title>
        <authorList>
            <person name="Tambong J.T."/>
        </authorList>
    </citation>
    <scope>NUCLEOTIDE SEQUENCE [LARGE SCALE GENOMIC DNA]</scope>
    <source>
        <strain evidence="1 2">DOAB 609</strain>
    </source>
</reference>
<proteinExistence type="predicted"/>
<evidence type="ECO:0000313" key="1">
    <source>
        <dbReference type="EMBL" id="KZC93893.1"/>
    </source>
</evidence>
<dbReference type="AlphaFoldDB" id="A0A154UXM8"/>
<sequence length="76" mass="8999">MTEHRYPIEPQYYGPDEAVYVAQYLYKPDGYTKEVLMDDADPLTHVSEYRDVDVSKHWEPVPEFGAWASLGKFNRW</sequence>
<organism evidence="1 2">
    <name type="scientific">Clavibacter tessellarius</name>
    <dbReference type="NCBI Taxonomy" id="31965"/>
    <lineage>
        <taxon>Bacteria</taxon>
        <taxon>Bacillati</taxon>
        <taxon>Actinomycetota</taxon>
        <taxon>Actinomycetes</taxon>
        <taxon>Micrococcales</taxon>
        <taxon>Microbacteriaceae</taxon>
        <taxon>Clavibacter</taxon>
    </lineage>
</organism>
<name>A0A154UXM8_9MICO</name>
<protein>
    <submittedName>
        <fullName evidence="1">Uncharacterized protein</fullName>
    </submittedName>
</protein>
<comment type="caution">
    <text evidence="1">The sequence shown here is derived from an EMBL/GenBank/DDBJ whole genome shotgun (WGS) entry which is preliminary data.</text>
</comment>
<accession>A0A154UXM8</accession>
<evidence type="ECO:0000313" key="2">
    <source>
        <dbReference type="Proteomes" id="UP000076218"/>
    </source>
</evidence>
<gene>
    <name evidence="1" type="ORF">AWH51_00550</name>
</gene>
<dbReference type="STRING" id="31965.AWH51_00550"/>
<dbReference type="EMBL" id="LQXA01000053">
    <property type="protein sequence ID" value="KZC93893.1"/>
    <property type="molecule type" value="Genomic_DNA"/>
</dbReference>
<dbReference type="Proteomes" id="UP000076218">
    <property type="component" value="Unassembled WGS sequence"/>
</dbReference>